<evidence type="ECO:0000313" key="12">
    <source>
        <dbReference type="EMBL" id="VVJ18165.1"/>
    </source>
</evidence>
<proteinExistence type="predicted"/>
<evidence type="ECO:0000256" key="3">
    <source>
        <dbReference type="ARBA" id="ARBA00022553"/>
    </source>
</evidence>
<dbReference type="Gene3D" id="3.30.565.10">
    <property type="entry name" value="Histidine kinase-like ATPase, C-terminal domain"/>
    <property type="match status" value="1"/>
</dbReference>
<keyword evidence="13" id="KW-1185">Reference proteome</keyword>
<dbReference type="GO" id="GO:0046983">
    <property type="term" value="F:protein dimerization activity"/>
    <property type="evidence" value="ECO:0007669"/>
    <property type="project" value="InterPro"/>
</dbReference>
<organism evidence="12 13">
    <name type="scientific">Amycolatopsis camponoti</name>
    <dbReference type="NCBI Taxonomy" id="2606593"/>
    <lineage>
        <taxon>Bacteria</taxon>
        <taxon>Bacillati</taxon>
        <taxon>Actinomycetota</taxon>
        <taxon>Actinomycetes</taxon>
        <taxon>Pseudonocardiales</taxon>
        <taxon>Pseudonocardiaceae</taxon>
        <taxon>Amycolatopsis</taxon>
    </lineage>
</organism>
<dbReference type="Pfam" id="PF02518">
    <property type="entry name" value="HATPase_c"/>
    <property type="match status" value="1"/>
</dbReference>
<evidence type="ECO:0000313" key="13">
    <source>
        <dbReference type="Proteomes" id="UP000399805"/>
    </source>
</evidence>
<evidence type="ECO:0000256" key="8">
    <source>
        <dbReference type="ARBA" id="ARBA00023012"/>
    </source>
</evidence>
<feature type="domain" description="Signal transduction histidine kinase subgroup 3 dimerisation and phosphoacceptor" evidence="11">
    <location>
        <begin position="201"/>
        <end position="266"/>
    </location>
</feature>
<dbReference type="PANTHER" id="PTHR24421">
    <property type="entry name" value="NITRATE/NITRITE SENSOR PROTEIN NARX-RELATED"/>
    <property type="match status" value="1"/>
</dbReference>
<dbReference type="InterPro" id="IPR036890">
    <property type="entry name" value="HATPase_C_sf"/>
</dbReference>
<keyword evidence="9" id="KW-1133">Transmembrane helix</keyword>
<keyword evidence="3" id="KW-0597">Phosphoprotein</keyword>
<evidence type="ECO:0000256" key="2">
    <source>
        <dbReference type="ARBA" id="ARBA00012438"/>
    </source>
</evidence>
<dbReference type="GO" id="GO:0000155">
    <property type="term" value="F:phosphorelay sensor kinase activity"/>
    <property type="evidence" value="ECO:0007669"/>
    <property type="project" value="InterPro"/>
</dbReference>
<evidence type="ECO:0000259" key="11">
    <source>
        <dbReference type="Pfam" id="PF07730"/>
    </source>
</evidence>
<evidence type="ECO:0000256" key="4">
    <source>
        <dbReference type="ARBA" id="ARBA00022679"/>
    </source>
</evidence>
<dbReference type="PANTHER" id="PTHR24421:SF10">
    <property type="entry name" value="NITRATE_NITRITE SENSOR PROTEIN NARQ"/>
    <property type="match status" value="1"/>
</dbReference>
<dbReference type="Gene3D" id="1.20.5.1930">
    <property type="match status" value="1"/>
</dbReference>
<evidence type="ECO:0000259" key="10">
    <source>
        <dbReference type="Pfam" id="PF02518"/>
    </source>
</evidence>
<evidence type="ECO:0000256" key="6">
    <source>
        <dbReference type="ARBA" id="ARBA00022777"/>
    </source>
</evidence>
<feature type="transmembrane region" description="Helical" evidence="9">
    <location>
        <begin position="80"/>
        <end position="103"/>
    </location>
</feature>
<dbReference type="InterPro" id="IPR050482">
    <property type="entry name" value="Sensor_HK_TwoCompSys"/>
</dbReference>
<keyword evidence="9" id="KW-0812">Transmembrane</keyword>
<accession>A0A6I8LR73</accession>
<dbReference type="EC" id="2.7.13.3" evidence="2"/>
<evidence type="ECO:0000256" key="5">
    <source>
        <dbReference type="ARBA" id="ARBA00022741"/>
    </source>
</evidence>
<evidence type="ECO:0000256" key="7">
    <source>
        <dbReference type="ARBA" id="ARBA00022840"/>
    </source>
</evidence>
<gene>
    <name evidence="12" type="ORF">AA23TX_03186</name>
</gene>
<dbReference type="Pfam" id="PF07730">
    <property type="entry name" value="HisKA_3"/>
    <property type="match status" value="1"/>
</dbReference>
<dbReference type="Proteomes" id="UP000399805">
    <property type="component" value="Unassembled WGS sequence"/>
</dbReference>
<dbReference type="SUPFAM" id="SSF55874">
    <property type="entry name" value="ATPase domain of HSP90 chaperone/DNA topoisomerase II/histidine kinase"/>
    <property type="match status" value="1"/>
</dbReference>
<keyword evidence="7" id="KW-0067">ATP-binding</keyword>
<dbReference type="CDD" id="cd16917">
    <property type="entry name" value="HATPase_UhpB-NarQ-NarX-like"/>
    <property type="match status" value="1"/>
</dbReference>
<reference evidence="12 13" key="1">
    <citation type="submission" date="2019-09" db="EMBL/GenBank/DDBJ databases">
        <authorList>
            <person name="Leyn A S."/>
        </authorList>
    </citation>
    <scope>NUCLEOTIDE SEQUENCE [LARGE SCALE GENOMIC DNA]</scope>
    <source>
        <strain evidence="12">AA231_1</strain>
    </source>
</reference>
<dbReference type="AlphaFoldDB" id="A0A6I8LR73"/>
<feature type="transmembrane region" description="Helical" evidence="9">
    <location>
        <begin position="162"/>
        <end position="183"/>
    </location>
</feature>
<dbReference type="GO" id="GO:0005524">
    <property type="term" value="F:ATP binding"/>
    <property type="evidence" value="ECO:0007669"/>
    <property type="project" value="UniProtKB-KW"/>
</dbReference>
<dbReference type="EMBL" id="CABVGP010000001">
    <property type="protein sequence ID" value="VVJ18165.1"/>
    <property type="molecule type" value="Genomic_DNA"/>
</dbReference>
<keyword evidence="5" id="KW-0547">Nucleotide-binding</keyword>
<keyword evidence="6 12" id="KW-0418">Kinase</keyword>
<comment type="catalytic activity">
    <reaction evidence="1">
        <text>ATP + protein L-histidine = ADP + protein N-phospho-L-histidine.</text>
        <dbReference type="EC" id="2.7.13.3"/>
    </reaction>
</comment>
<dbReference type="InterPro" id="IPR011712">
    <property type="entry name" value="Sig_transdc_His_kin_sub3_dim/P"/>
</dbReference>
<feature type="transmembrane region" description="Helical" evidence="9">
    <location>
        <begin position="24"/>
        <end position="46"/>
    </location>
</feature>
<protein>
    <recommendedName>
        <fullName evidence="2">histidine kinase</fullName>
        <ecNumber evidence="2">2.7.13.3</ecNumber>
    </recommendedName>
</protein>
<feature type="transmembrane region" description="Helical" evidence="9">
    <location>
        <begin position="52"/>
        <end position="73"/>
    </location>
</feature>
<keyword evidence="9" id="KW-0472">Membrane</keyword>
<feature type="domain" description="Histidine kinase/HSP90-like ATPase" evidence="10">
    <location>
        <begin position="309"/>
        <end position="397"/>
    </location>
</feature>
<keyword evidence="4" id="KW-0808">Transferase</keyword>
<keyword evidence="8" id="KW-0902">Two-component regulatory system</keyword>
<dbReference type="GO" id="GO:0016020">
    <property type="term" value="C:membrane"/>
    <property type="evidence" value="ECO:0007669"/>
    <property type="project" value="InterPro"/>
</dbReference>
<evidence type="ECO:0000256" key="9">
    <source>
        <dbReference type="SAM" id="Phobius"/>
    </source>
</evidence>
<dbReference type="InterPro" id="IPR003594">
    <property type="entry name" value="HATPase_dom"/>
</dbReference>
<name>A0A6I8LR73_9PSEU</name>
<evidence type="ECO:0000256" key="1">
    <source>
        <dbReference type="ARBA" id="ARBA00000085"/>
    </source>
</evidence>
<sequence>MGHHRQMTFASHPGIPWTGRRGPLVAEAVVLGLLTVLDMVFASRALPGQSELTTVVVEFAPGLGPVVALLAVLRRRFPDHIAGLATAVSGLSLLGSAVAAVLATAGTRLPPQPGAAEALAIALVVGACCHRLPPRAATIQAVLGGCAATLAPILRYGTGSPAALYAAGAAVVWGGALAGGLVLRDAEVRHRVDVLELRSAERLRLARELHDLVAHQITGIVVRVQAAHRVAERSGGDTATFAELETAGATALSAMRRLVGALRTGDEDLFVPPADLATAVDRAVPDDDRIQLDVSPDLATLAVAPEVVTTAHRLLTESLTNVRRHAPDAVEVRVLVHHEPRGELRVEVVNDGAARPARRGGYGLLGMAERVAAVGGTVHAGPAEGRRWRVVARLPLEPG</sequence>